<dbReference type="InterPro" id="IPR036398">
    <property type="entry name" value="CA_dom_sf"/>
</dbReference>
<dbReference type="CDD" id="cd03124">
    <property type="entry name" value="alpha_CA_prokaryotic_like"/>
    <property type="match status" value="1"/>
</dbReference>
<dbReference type="CDD" id="cd18793">
    <property type="entry name" value="SF2_C_SNF"/>
    <property type="match status" value="1"/>
</dbReference>
<dbReference type="GO" id="GO:0031507">
    <property type="term" value="P:heterochromatin formation"/>
    <property type="evidence" value="ECO:0007669"/>
    <property type="project" value="InterPro"/>
</dbReference>
<evidence type="ECO:0008006" key="27">
    <source>
        <dbReference type="Google" id="ProtNLM"/>
    </source>
</evidence>
<dbReference type="SUPFAM" id="SSF56112">
    <property type="entry name" value="Protein kinase-like (PK-like)"/>
    <property type="match status" value="1"/>
</dbReference>
<keyword evidence="13" id="KW-0456">Lyase</keyword>
<evidence type="ECO:0000256" key="8">
    <source>
        <dbReference type="ARBA" id="ARBA00022741"/>
    </source>
</evidence>
<comment type="catalytic activity">
    <reaction evidence="14">
        <text>L-threonyl-[protein] + ATP = O-phospho-L-threonyl-[protein] + ADP + H(+)</text>
        <dbReference type="Rhea" id="RHEA:46608"/>
        <dbReference type="Rhea" id="RHEA-COMP:11060"/>
        <dbReference type="Rhea" id="RHEA-COMP:11605"/>
        <dbReference type="ChEBI" id="CHEBI:15378"/>
        <dbReference type="ChEBI" id="CHEBI:30013"/>
        <dbReference type="ChEBI" id="CHEBI:30616"/>
        <dbReference type="ChEBI" id="CHEBI:61977"/>
        <dbReference type="ChEBI" id="CHEBI:456216"/>
        <dbReference type="EC" id="2.7.11.1"/>
    </reaction>
</comment>
<evidence type="ECO:0000256" key="6">
    <source>
        <dbReference type="ARBA" id="ARBA00022553"/>
    </source>
</evidence>
<dbReference type="GO" id="GO:0005886">
    <property type="term" value="C:plasma membrane"/>
    <property type="evidence" value="ECO:0007669"/>
    <property type="project" value="UniProtKB-SubCell"/>
</dbReference>
<evidence type="ECO:0000256" key="16">
    <source>
        <dbReference type="ARBA" id="ARBA00048679"/>
    </source>
</evidence>
<dbReference type="GO" id="GO:0005524">
    <property type="term" value="F:ATP binding"/>
    <property type="evidence" value="ECO:0007669"/>
    <property type="project" value="UniProtKB-UniRule"/>
</dbReference>
<dbReference type="PROSITE" id="PS51192">
    <property type="entry name" value="HELICASE_ATP_BIND_1"/>
    <property type="match status" value="1"/>
</dbReference>
<dbReference type="GO" id="GO:0008270">
    <property type="term" value="F:zinc ion binding"/>
    <property type="evidence" value="ECO:0007669"/>
    <property type="project" value="InterPro"/>
</dbReference>
<dbReference type="GO" id="GO:0004674">
    <property type="term" value="F:protein serine/threonine kinase activity"/>
    <property type="evidence" value="ECO:0007669"/>
    <property type="project" value="UniProtKB-KW"/>
</dbReference>
<dbReference type="InterPro" id="IPR014001">
    <property type="entry name" value="Helicase_ATP-bd"/>
</dbReference>
<comment type="caution">
    <text evidence="25">The sequence shown here is derived from an EMBL/GenBank/DDBJ whole genome shotgun (WGS) entry which is preliminary data.</text>
</comment>
<dbReference type="InterPro" id="IPR000719">
    <property type="entry name" value="Prot_kinase_dom"/>
</dbReference>
<dbReference type="FunFam" id="3.30.200.20:FF:000415">
    <property type="entry name" value="receptor-like serine/threonine-protein kinase NCRK"/>
    <property type="match status" value="1"/>
</dbReference>
<comment type="similarity">
    <text evidence="3">Belongs to the protein kinase superfamily. TKL Ser/Thr protein kinase family. ROCO subfamily.</text>
</comment>
<evidence type="ECO:0000259" key="24">
    <source>
        <dbReference type="PROSITE" id="PS51194"/>
    </source>
</evidence>
<dbReference type="PANTHER" id="PTHR35116">
    <property type="entry name" value="HELICASE PROTEIN MOM1"/>
    <property type="match status" value="1"/>
</dbReference>
<dbReference type="InterPro" id="IPR027417">
    <property type="entry name" value="P-loop_NTPase"/>
</dbReference>
<evidence type="ECO:0000256" key="12">
    <source>
        <dbReference type="ARBA" id="ARBA00023136"/>
    </source>
</evidence>
<dbReference type="InterPro" id="IPR000330">
    <property type="entry name" value="SNF2_N"/>
</dbReference>
<dbReference type="InterPro" id="IPR038718">
    <property type="entry name" value="SNF2-like_sf"/>
</dbReference>
<evidence type="ECO:0000259" key="23">
    <source>
        <dbReference type="PROSITE" id="PS51192"/>
    </source>
</evidence>
<feature type="coiled-coil region" evidence="18">
    <location>
        <begin position="1333"/>
        <end position="1375"/>
    </location>
</feature>
<comment type="subcellular location">
    <subcellularLocation>
        <location evidence="2">Cell membrane</location>
    </subcellularLocation>
</comment>
<evidence type="ECO:0000256" key="20">
    <source>
        <dbReference type="SAM" id="SignalP"/>
    </source>
</evidence>
<feature type="domain" description="Helicase C-terminal" evidence="24">
    <location>
        <begin position="776"/>
        <end position="939"/>
    </location>
</feature>
<dbReference type="CDD" id="cd14066">
    <property type="entry name" value="STKc_IRAK"/>
    <property type="match status" value="1"/>
</dbReference>
<evidence type="ECO:0000256" key="18">
    <source>
        <dbReference type="SAM" id="Coils"/>
    </source>
</evidence>
<evidence type="ECO:0000256" key="15">
    <source>
        <dbReference type="ARBA" id="ARBA00048348"/>
    </source>
</evidence>
<keyword evidence="10" id="KW-0378">Hydrolase</keyword>
<comment type="catalytic activity">
    <reaction evidence="16">
        <text>L-seryl-[protein] + ATP = O-phospho-L-seryl-[protein] + ADP + H(+)</text>
        <dbReference type="Rhea" id="RHEA:17989"/>
        <dbReference type="Rhea" id="RHEA-COMP:9863"/>
        <dbReference type="Rhea" id="RHEA-COMP:11604"/>
        <dbReference type="ChEBI" id="CHEBI:15378"/>
        <dbReference type="ChEBI" id="CHEBI:29999"/>
        <dbReference type="ChEBI" id="CHEBI:30616"/>
        <dbReference type="ChEBI" id="CHEBI:83421"/>
        <dbReference type="ChEBI" id="CHEBI:456216"/>
        <dbReference type="EC" id="2.7.11.1"/>
    </reaction>
</comment>
<evidence type="ECO:0000256" key="3">
    <source>
        <dbReference type="ARBA" id="ARBA00008171"/>
    </source>
</evidence>
<feature type="compositionally biased region" description="Polar residues" evidence="19">
    <location>
        <begin position="1281"/>
        <end position="1300"/>
    </location>
</feature>
<keyword evidence="4" id="KW-1003">Cell membrane</keyword>
<dbReference type="PANTHER" id="PTHR35116:SF2">
    <property type="entry name" value="ATP-DEPENDENT HELICASE FAMILY PROTEIN-RELATED"/>
    <property type="match status" value="1"/>
</dbReference>
<dbReference type="Proteomes" id="UP000807159">
    <property type="component" value="Chromosome 4"/>
</dbReference>
<dbReference type="InterPro" id="IPR049730">
    <property type="entry name" value="SNF2/RAD54-like_C"/>
</dbReference>
<keyword evidence="9" id="KW-0418">Kinase</keyword>
<dbReference type="Pfam" id="PF00176">
    <property type="entry name" value="SNF2-rel_dom"/>
    <property type="match status" value="1"/>
</dbReference>
<dbReference type="InterPro" id="IPR056882">
    <property type="entry name" value="MOM1_dom"/>
</dbReference>
<dbReference type="PROSITE" id="PS00162">
    <property type="entry name" value="ALPHA_CA_1"/>
    <property type="match status" value="1"/>
</dbReference>
<dbReference type="GO" id="GO:0004089">
    <property type="term" value="F:carbonate dehydratase activity"/>
    <property type="evidence" value="ECO:0007669"/>
    <property type="project" value="UniProtKB-EC"/>
</dbReference>
<dbReference type="Gene3D" id="3.30.200.20">
    <property type="entry name" value="Phosphorylase Kinase, domain 1"/>
    <property type="match status" value="1"/>
</dbReference>
<keyword evidence="20" id="KW-0732">Signal</keyword>
<keyword evidence="11 17" id="KW-0067">ATP-binding</keyword>
<evidence type="ECO:0000256" key="2">
    <source>
        <dbReference type="ARBA" id="ARBA00004236"/>
    </source>
</evidence>
<keyword evidence="6" id="KW-0597">Phosphoprotein</keyword>
<dbReference type="Gene3D" id="3.10.200.10">
    <property type="entry name" value="Alpha carbonic anhydrase"/>
    <property type="match status" value="1"/>
</dbReference>
<feature type="region of interest" description="Disordered" evidence="19">
    <location>
        <begin position="1278"/>
        <end position="1300"/>
    </location>
</feature>
<dbReference type="InterPro" id="IPR017441">
    <property type="entry name" value="Protein_kinase_ATP_BS"/>
</dbReference>
<dbReference type="Gene3D" id="6.10.250.1310">
    <property type="match status" value="1"/>
</dbReference>
<feature type="compositionally biased region" description="Low complexity" evidence="19">
    <location>
        <begin position="351"/>
        <end position="370"/>
    </location>
</feature>
<evidence type="ECO:0000256" key="17">
    <source>
        <dbReference type="PROSITE-ProRule" id="PRU10141"/>
    </source>
</evidence>
<evidence type="ECO:0000259" key="22">
    <source>
        <dbReference type="PROSITE" id="PS51144"/>
    </source>
</evidence>
<dbReference type="Pfam" id="PF00194">
    <property type="entry name" value="Carb_anhydrase"/>
    <property type="match status" value="1"/>
</dbReference>
<feature type="compositionally biased region" description="Low complexity" evidence="19">
    <location>
        <begin position="301"/>
        <end position="310"/>
    </location>
</feature>
<dbReference type="InterPro" id="IPR039322">
    <property type="entry name" value="MOM1"/>
</dbReference>
<dbReference type="InterPro" id="IPR001245">
    <property type="entry name" value="Ser-Thr/Tyr_kinase_cat_dom"/>
</dbReference>
<dbReference type="SMART" id="SM00220">
    <property type="entry name" value="S_TKc"/>
    <property type="match status" value="1"/>
</dbReference>
<evidence type="ECO:0000256" key="13">
    <source>
        <dbReference type="ARBA" id="ARBA00023239"/>
    </source>
</evidence>
<keyword evidence="7" id="KW-0808">Transferase</keyword>
<sequence length="2632" mass="292136">MGKLAIQLLFLITFFLVLVSHILPITSQELEDETEFDYNPYSEKGPAHWGRIHPEWGACSNGSMQSPIDLLNERVDIVSYLGRLNRSYKPGNATLRNRGHDIMLKWESGAGTIEINGTEYVLNQCHWHSPSEHTIDGKRFALEVHMVHESLDGKVAVVGILYKIGSPDSFLSSLTKHLESVAGTNERDTVVGVVDPRNLKIGSRKYYRYLGSLTTPPCTENVLWTVVKKVRTATREQVRLLRVAVHDLEGWQMILKLVAKLRMRKPMVQKGKNIVSRSSSSSGSAPDTSALRRSARETSSKKSMAPSPSSTRKSERLENRTPTTPAVMRKSGRVEKQSMSSPLRRSKRGKNQSSSSSFGSKKSGKSLDSSVMEKKHRKEKSVKLLTLETNEIGHSEKHIIKAVQVETKITDARVYRSLFKQQQKKANLEGFCEETKNKKAKSSQGYCSNLRAGASENVDGGGDCSQRELSAGGSPEFDNNHLDFVNYLLECWHRGENVVLIDDQEQIAKVIYFILSISSNATWPFLIITTSAALHSWEEGLFRLAPSLYAVVYHGNKDIRKSIRTLEFYSEGGCIMFQLLITSPEVIIEDLNILESMKWEAIIVDECQRSRIYSHFKQIKLLSTAMRLLLVNGQLKDGITEHLLSLLVHQSDPDGSECLVIDSSHKTGIFKERLSQYIANSCKPDSSRLKEYWVPVQLSIMQLEQYCAILLSNSVLLCSSSKNDLAGSLHDILISARKCCDHPYIMDPSLQISLTKDSKEADILDIGIKASGKLQLLDAMLFNIKERGLRVLVLFQSSGGSGKDNVGDILDDFIRQRFGKGCYERVDGHVLPSRKQAALKNFNNLQEGRFVFLLETRACSPSIKLSSVDTVIIFASDWKPNTDIRNLQKITINSESEQINIFRLYSSCTVEEKVLIVARQDKTLDRNLQRINQGASHMLLMWGVSYLFDKLSEFNCGNDPASSGNMLFEQSHIKDVIQEFLTIVTQKGKDKNLINSIILNVKQNQGSYTTNLPLHGEPKIQLLDEELPHVFWERLLKGKQPQWKYSSGLFQRNRKRVQYFDDIQKNPEVEADEVVKKRKKVAIDNSNSPSLKAAPIGTSGAPVCSMSQFMPSPTGCLTTADANHVSNFTHLNNKLSLLPKANTVDYNERMNLHYSRKSLHLALKPEIEKLSEILQLPEDVKVMVDQFLEYVLNNHHVSREPASILQAFLISLCWTAASMIKYKLDRKESLALAKQHLNFCCTKDEADFVYSKLRYLKKVFLYHTGNFKLAGSPKAAEFSTKDLSTNQSNGRPSLSTPSNMQKVRIEVENLRPGQEFFIDQALSHLGLTQKDYSENIEEKCDEQMNKLLQRQREEREELKKKYEEEKAELELMQRTEAAVIHLHSNSSMRTDKLKVLDNVFAKEFRELKRKMEIRLNNVLEFQLATRNKLQERKAHWIGVKLSGLLNKPLADESGYDQQNAATLNSCSKEQTSERAQNMPDGEVLLEALETVSLNEDVFSGVLSASEPMFDGASSSMLDREVPLEMPQTASVRNVSENIVYLNASSGEGQIPVTQVAVRVLEAISSSDGPENTIHKSSSESPNRDALMVPDSEFPLGVTEIVSSTGGLENAASANPSPSEGCTARTTSCMDGREVLLEVPENASLEAEHGNRVMEKDGISAMVSDNVTEEDQQNGLVSMLNQDSQSDNIIAVNQQNGEVLLGVPQTKEVGLQDEEVPSGVHGTPVEGSASNGGENTGVYVTAFSNGTGVDQLAGVLPLGGFETATSAELEGSRTQREIDSIHAVASDTSQPAESSRLQDGVAQVCDNQIAFQQVDASASQPLVVASGQSPNYAPVNEHLLELLLSTGSPTPSGSQPATSFAQLSPIDWIAVGGSGMHISNMRAAPVTPGISNRPGTALAVRMPVSMSQDPLQNELDRLSKETEEIIKIHEDTKLQLKSDCEKEIVEVVAQIHKKHDIKLQEIESDFQCKKKEMNDNQNKVLMNKILAEAFKTKCMDSRASSTIGKQQGCSVVYCPAQPTGPVLLVGFGLSFQDEHSTKSGINNWTCTCSASYQGNQSYTKSNCSTSCDCSPAGRQSRGTWTCTCSTDGLPKVAAGSQDTTCFTACNCTSGSLTDAQATRKHISSKIVVVILLCVMLTTLAFLASTTWYLCRKDKCPIQSPTFLSDRETSCNSATNLISHRASSVSETKIRVDSPINPISGCFRKASFLCRSKTEIIHGTLICFAYSELEHATDKFSHSNLIGLGGSSYVYRGQLKDGTTVAVKRLKAQGGTDADLLFSREVELLAKLHHCHVVPLLGYCLEFRGKLSERLLVFEYMPNGNLRDCLDGVMGENMNWQTRVTIAIGAARGLEYLHEAAAPRILHRDVKSTNILMDELWRAKITDLGMAKRLRADGVPSSSSSPARMQGTFGYFAPEYAMIGRASLMSDVFSFGVVLLEVITGRQPIHKTTNKVEESLVLWATPLLQDSRRVISELPDPRLKGNFPEEELQIMAYLAKECLLMDPDSRPSMSEVVQILSTIAPEKSKRRNIPVSLFQSVTTDPYKEKPDSRAEDPVDAEEVLKRDRLSIQQSAFDVDRNLFVGSYIEGADNNSTKYMERLIISTSKAHSWGAADDEAVDLTEPRLESFCVENVESA</sequence>
<evidence type="ECO:0000313" key="25">
    <source>
        <dbReference type="EMBL" id="KAH8510096.1"/>
    </source>
</evidence>
<feature type="chain" id="PRO_5035910425" description="Carbonic anhydrase" evidence="20">
    <location>
        <begin position="28"/>
        <end position="2632"/>
    </location>
</feature>
<dbReference type="SMART" id="SM01057">
    <property type="entry name" value="Carb_anhydrase"/>
    <property type="match status" value="1"/>
</dbReference>
<keyword evidence="12" id="KW-0472">Membrane</keyword>
<dbReference type="Pfam" id="PF07714">
    <property type="entry name" value="PK_Tyr_Ser-Thr"/>
    <property type="match status" value="1"/>
</dbReference>
<comment type="cofactor">
    <cofactor evidence="1">
        <name>Zn(2+)</name>
        <dbReference type="ChEBI" id="CHEBI:29105"/>
    </cofactor>
</comment>
<dbReference type="InterPro" id="IPR011009">
    <property type="entry name" value="Kinase-like_dom_sf"/>
</dbReference>
<evidence type="ECO:0000256" key="9">
    <source>
        <dbReference type="ARBA" id="ARBA00022777"/>
    </source>
</evidence>
<protein>
    <recommendedName>
        <fullName evidence="27">Carbonic anhydrase</fullName>
    </recommendedName>
</protein>
<evidence type="ECO:0000256" key="14">
    <source>
        <dbReference type="ARBA" id="ARBA00047899"/>
    </source>
</evidence>
<dbReference type="SUPFAM" id="SSF52540">
    <property type="entry name" value="P-loop containing nucleoside triphosphate hydrolases"/>
    <property type="match status" value="2"/>
</dbReference>
<evidence type="ECO:0000256" key="5">
    <source>
        <dbReference type="ARBA" id="ARBA00022527"/>
    </source>
</evidence>
<dbReference type="InterPro" id="IPR041891">
    <property type="entry name" value="Alpha_CA_prokaryot-like"/>
</dbReference>
<feature type="domain" description="Protein kinase" evidence="21">
    <location>
        <begin position="2234"/>
        <end position="2517"/>
    </location>
</feature>
<proteinExistence type="inferred from homology"/>
<dbReference type="SUPFAM" id="SSF51069">
    <property type="entry name" value="Carbonic anhydrase"/>
    <property type="match status" value="1"/>
</dbReference>
<evidence type="ECO:0000256" key="10">
    <source>
        <dbReference type="ARBA" id="ARBA00022801"/>
    </source>
</evidence>
<dbReference type="EMBL" id="JACEGQ020000004">
    <property type="protein sequence ID" value="KAH8510096.1"/>
    <property type="molecule type" value="Genomic_DNA"/>
</dbReference>
<dbReference type="InterPro" id="IPR018338">
    <property type="entry name" value="Carbonic_anhydrase_a-class_CS"/>
</dbReference>
<dbReference type="Gene3D" id="3.40.50.300">
    <property type="entry name" value="P-loop containing nucleotide triphosphate hydrolases"/>
    <property type="match status" value="1"/>
</dbReference>
<dbReference type="PROSITE" id="PS51194">
    <property type="entry name" value="HELICASE_CTER"/>
    <property type="match status" value="1"/>
</dbReference>
<evidence type="ECO:0000259" key="21">
    <source>
        <dbReference type="PROSITE" id="PS50011"/>
    </source>
</evidence>
<evidence type="ECO:0000256" key="4">
    <source>
        <dbReference type="ARBA" id="ARBA00022475"/>
    </source>
</evidence>
<keyword evidence="26" id="KW-1185">Reference proteome</keyword>
<feature type="domain" description="Alpha-carbonic anhydrase" evidence="22">
    <location>
        <begin position="34"/>
        <end position="278"/>
    </location>
</feature>
<organism evidence="25 26">
    <name type="scientific">Populus deltoides</name>
    <name type="common">Eastern poplar</name>
    <name type="synonym">Eastern cottonwood</name>
    <dbReference type="NCBI Taxonomy" id="3696"/>
    <lineage>
        <taxon>Eukaryota</taxon>
        <taxon>Viridiplantae</taxon>
        <taxon>Streptophyta</taxon>
        <taxon>Embryophyta</taxon>
        <taxon>Tracheophyta</taxon>
        <taxon>Spermatophyta</taxon>
        <taxon>Magnoliopsida</taxon>
        <taxon>eudicotyledons</taxon>
        <taxon>Gunneridae</taxon>
        <taxon>Pentapetalae</taxon>
        <taxon>rosids</taxon>
        <taxon>fabids</taxon>
        <taxon>Malpighiales</taxon>
        <taxon>Salicaceae</taxon>
        <taxon>Saliceae</taxon>
        <taxon>Populus</taxon>
    </lineage>
</organism>
<comment type="catalytic activity">
    <reaction evidence="15">
        <text>hydrogencarbonate + H(+) = CO2 + H2O</text>
        <dbReference type="Rhea" id="RHEA:10748"/>
        <dbReference type="ChEBI" id="CHEBI:15377"/>
        <dbReference type="ChEBI" id="CHEBI:15378"/>
        <dbReference type="ChEBI" id="CHEBI:16526"/>
        <dbReference type="ChEBI" id="CHEBI:17544"/>
        <dbReference type="EC" id="4.2.1.1"/>
    </reaction>
</comment>
<feature type="region of interest" description="Disordered" evidence="19">
    <location>
        <begin position="1566"/>
        <end position="1585"/>
    </location>
</feature>
<feature type="region of interest" description="Disordered" evidence="19">
    <location>
        <begin position="269"/>
        <end position="380"/>
    </location>
</feature>
<keyword evidence="5" id="KW-0723">Serine/threonine-protein kinase</keyword>
<dbReference type="Gene3D" id="3.40.50.10810">
    <property type="entry name" value="Tandem AAA-ATPase domain"/>
    <property type="match status" value="1"/>
</dbReference>
<evidence type="ECO:0000256" key="11">
    <source>
        <dbReference type="ARBA" id="ARBA00022840"/>
    </source>
</evidence>
<evidence type="ECO:0000256" key="7">
    <source>
        <dbReference type="ARBA" id="ARBA00022679"/>
    </source>
</evidence>
<dbReference type="InterPro" id="IPR001650">
    <property type="entry name" value="Helicase_C-like"/>
</dbReference>
<dbReference type="GO" id="GO:0016787">
    <property type="term" value="F:hydrolase activity"/>
    <property type="evidence" value="ECO:0007669"/>
    <property type="project" value="UniProtKB-KW"/>
</dbReference>
<dbReference type="PROSITE" id="PS00107">
    <property type="entry name" value="PROTEIN_KINASE_ATP"/>
    <property type="match status" value="1"/>
</dbReference>
<accession>A0A8T2YYM2</accession>
<dbReference type="InterPro" id="IPR001148">
    <property type="entry name" value="CA_dom"/>
</dbReference>
<dbReference type="FunFam" id="1.10.510.10:FF:000395">
    <property type="entry name" value="receptor-like serine/threonine-protein kinase NCRK"/>
    <property type="match status" value="1"/>
</dbReference>
<dbReference type="PROSITE" id="PS50011">
    <property type="entry name" value="PROTEIN_KINASE_DOM"/>
    <property type="match status" value="1"/>
</dbReference>
<evidence type="ECO:0000256" key="1">
    <source>
        <dbReference type="ARBA" id="ARBA00001947"/>
    </source>
</evidence>
<feature type="signal peptide" evidence="20">
    <location>
        <begin position="1"/>
        <end position="27"/>
    </location>
</feature>
<feature type="domain" description="Helicase ATP-binding" evidence="23">
    <location>
        <begin position="489"/>
        <end position="625"/>
    </location>
</feature>
<dbReference type="PROSITE" id="PS51144">
    <property type="entry name" value="ALPHA_CA_2"/>
    <property type="match status" value="1"/>
</dbReference>
<evidence type="ECO:0000313" key="26">
    <source>
        <dbReference type="Proteomes" id="UP000807159"/>
    </source>
</evidence>
<name>A0A8T2YYM2_POPDE</name>
<dbReference type="Pfam" id="PF25029">
    <property type="entry name" value="MOM1"/>
    <property type="match status" value="1"/>
</dbReference>
<dbReference type="Gene3D" id="1.10.510.10">
    <property type="entry name" value="Transferase(Phosphotransferase) domain 1"/>
    <property type="match status" value="1"/>
</dbReference>
<keyword evidence="8 17" id="KW-0547">Nucleotide-binding</keyword>
<dbReference type="PROSITE" id="PS00108">
    <property type="entry name" value="PROTEIN_KINASE_ST"/>
    <property type="match status" value="1"/>
</dbReference>
<feature type="binding site" evidence="17">
    <location>
        <position position="2262"/>
    </location>
    <ligand>
        <name>ATP</name>
        <dbReference type="ChEBI" id="CHEBI:30616"/>
    </ligand>
</feature>
<gene>
    <name evidence="25" type="ORF">H0E87_007867</name>
</gene>
<dbReference type="Pfam" id="PF00271">
    <property type="entry name" value="Helicase_C"/>
    <property type="match status" value="1"/>
</dbReference>
<reference evidence="25" key="1">
    <citation type="journal article" date="2021" name="J. Hered.">
        <title>Genome Assembly of Salicaceae Populus deltoides (Eastern Cottonwood) I-69 Based on Nanopore Sequencing and Hi-C Technologies.</title>
        <authorList>
            <person name="Bai S."/>
            <person name="Wu H."/>
            <person name="Zhang J."/>
            <person name="Pan Z."/>
            <person name="Zhao W."/>
            <person name="Li Z."/>
            <person name="Tong C."/>
        </authorList>
    </citation>
    <scope>NUCLEOTIDE SEQUENCE</scope>
    <source>
        <tissue evidence="25">Leaf</tissue>
    </source>
</reference>
<keyword evidence="18" id="KW-0175">Coiled coil</keyword>
<dbReference type="InterPro" id="IPR008271">
    <property type="entry name" value="Ser/Thr_kinase_AS"/>
</dbReference>
<evidence type="ECO:0000256" key="19">
    <source>
        <dbReference type="SAM" id="MobiDB-lite"/>
    </source>
</evidence>